<dbReference type="Proteomes" id="UP000050425">
    <property type="component" value="Unassembled WGS sequence"/>
</dbReference>
<gene>
    <name evidence="2" type="ORF">ALO88_02373</name>
</gene>
<dbReference type="AlphaFoldDB" id="A0A0P9J9F1"/>
<proteinExistence type="predicted"/>
<dbReference type="InterPro" id="IPR012654">
    <property type="entry name" value="CHP02391"/>
</dbReference>
<dbReference type="RefSeq" id="WP_057418721.1">
    <property type="nucleotide sequence ID" value="NZ_LJPT01000124.1"/>
</dbReference>
<sequence length="290" mass="33110">MGKKFDKDKLAGIEYHGTEGLTQRCLDALVNVIGTNKKIQSAWLLSWFDGKMGEHSLLLNISPMQQVLIKPGFTSGYLGEGPTGLSKALQTLELFQIEIDEYVVDREFHEHCIKGCLLHSDLEKLKKSRPVRPTGYRDYISRSQNWERAVLDSILLQEFPVSLNLRLLDIRLIDLAVRFFDSPDLAISTAFRRLEDIVRDRIGVHDKSGSNLFKRAFEGDQSVLHWDDLDRGEQAGKSGLFVAVFLAYRNPRAHREMITDPSEAVREFMLINQLYILEALSIRRMDQASS</sequence>
<evidence type="ECO:0000313" key="2">
    <source>
        <dbReference type="EMBL" id="KPW46617.1"/>
    </source>
</evidence>
<name>A0A0P9J9F1_9PSED</name>
<feature type="domain" description="Conserved hypothetical protein CHP02391" evidence="1">
    <location>
        <begin position="185"/>
        <end position="273"/>
    </location>
</feature>
<dbReference type="EMBL" id="LJPT01000124">
    <property type="protein sequence ID" value="KPW46617.1"/>
    <property type="molecule type" value="Genomic_DNA"/>
</dbReference>
<accession>A0A0P9J9F1</accession>
<evidence type="ECO:0000313" key="3">
    <source>
        <dbReference type="Proteomes" id="UP000050425"/>
    </source>
</evidence>
<dbReference type="PATRIC" id="fig|251702.3.peg.3175"/>
<protein>
    <recommendedName>
        <fullName evidence="1">Conserved hypothetical protein CHP02391 domain-containing protein</fullName>
    </recommendedName>
</protein>
<comment type="caution">
    <text evidence="2">The sequence shown here is derived from an EMBL/GenBank/DDBJ whole genome shotgun (WGS) entry which is preliminary data.</text>
</comment>
<dbReference type="Pfam" id="PF09509">
    <property type="entry name" value="Hypoth_Ymh"/>
    <property type="match status" value="1"/>
</dbReference>
<reference evidence="2 3" key="1">
    <citation type="submission" date="2015-09" db="EMBL/GenBank/DDBJ databases">
        <title>Genome announcement of multiple Pseudomonas syringae strains.</title>
        <authorList>
            <person name="Thakur S."/>
            <person name="Wang P.W."/>
            <person name="Gong Y."/>
            <person name="Weir B.S."/>
            <person name="Guttman D.S."/>
        </authorList>
    </citation>
    <scope>NUCLEOTIDE SEQUENCE [LARGE SCALE GENOMIC DNA]</scope>
    <source>
        <strain evidence="2 3">ICMP4303</strain>
    </source>
</reference>
<evidence type="ECO:0000259" key="1">
    <source>
        <dbReference type="Pfam" id="PF09509"/>
    </source>
</evidence>
<organism evidence="2 3">
    <name type="scientific">Pseudomonas syringae pv. antirrhini</name>
    <dbReference type="NCBI Taxonomy" id="251702"/>
    <lineage>
        <taxon>Bacteria</taxon>
        <taxon>Pseudomonadati</taxon>
        <taxon>Pseudomonadota</taxon>
        <taxon>Gammaproteobacteria</taxon>
        <taxon>Pseudomonadales</taxon>
        <taxon>Pseudomonadaceae</taxon>
        <taxon>Pseudomonas</taxon>
    </lineage>
</organism>